<evidence type="ECO:0000256" key="1">
    <source>
        <dbReference type="ARBA" id="ARBA00004651"/>
    </source>
</evidence>
<dbReference type="PANTHER" id="PTHR33908:SF11">
    <property type="entry name" value="MEMBRANE PROTEIN"/>
    <property type="match status" value="1"/>
</dbReference>
<feature type="transmembrane region" description="Helical" evidence="8">
    <location>
        <begin position="297"/>
        <end position="314"/>
    </location>
</feature>
<comment type="subcellular location">
    <subcellularLocation>
        <location evidence="1">Cell membrane</location>
        <topology evidence="1">Multi-pass membrane protein</topology>
    </subcellularLocation>
</comment>
<dbReference type="AlphaFoldDB" id="A0A1W7A0D0"/>
<keyword evidence="4" id="KW-0808">Transferase</keyword>
<dbReference type="GO" id="GO:0005886">
    <property type="term" value="C:plasma membrane"/>
    <property type="evidence" value="ECO:0007669"/>
    <property type="project" value="UniProtKB-SubCell"/>
</dbReference>
<dbReference type="STRING" id="1235591.CAK95_18780"/>
<feature type="transmembrane region" description="Helical" evidence="8">
    <location>
        <begin position="385"/>
        <end position="405"/>
    </location>
</feature>
<feature type="transmembrane region" description="Helical" evidence="8">
    <location>
        <begin position="93"/>
        <end position="111"/>
    </location>
</feature>
<accession>A0A1W7A0D0</accession>
<dbReference type="PANTHER" id="PTHR33908">
    <property type="entry name" value="MANNOSYLTRANSFERASE YKCB-RELATED"/>
    <property type="match status" value="1"/>
</dbReference>
<sequence>MSFSATRALDAAAWAILLAVVLIAYLTFDDYGLGWDDYTHSQYGQLLLDYYASGLTDTRALSFVNLYMYGGGFDMLAALIAKLLPYDLFETRRLVGAAVGIIGLFVIWRLARRIGGPVAGLIALALLATTPLYYGHIFINAKDAPFAVAMAVLLFGLVRLLEDYPKPRPVTVLIFALGLGLTLGTRIMGGMAALYMVLPMALLIVHDMRADGAKPAAVNFGAFLLRLLPGFLLAYAVMAVIWPWCIREPLNPIRAVGYFSHFFEKPWKEMFDGQLISVPDMPRSYLPTLFGLKLTEILLLLGIPGLIAGIGLSVRHDIPVRRRATMVLLAGAFAIPIGITIITRPALYNGIRHFIFVLPPLTVLGGLAGAWLLHWLAERSRLATAVAAVVMVAGFAVPAVDMVGLHPYQYTHYNRVSGGMRGANHHYMLDYWGLSFKEAADQLLTVLEEKGIATPEGRRWVIAVCGPHPPAEAELGSDFVITWNTKGADFALMLGEFYCAELNAPELVKIERDGVVFARVYDIRGRNIPSLFTEPPITH</sequence>
<keyword evidence="7 8" id="KW-0472">Membrane</keyword>
<keyword evidence="11" id="KW-1185">Reference proteome</keyword>
<evidence type="ECO:0000256" key="6">
    <source>
        <dbReference type="ARBA" id="ARBA00022989"/>
    </source>
</evidence>
<dbReference type="Proteomes" id="UP000194137">
    <property type="component" value="Chromosome"/>
</dbReference>
<reference evidence="10 11" key="1">
    <citation type="submission" date="2017-05" db="EMBL/GenBank/DDBJ databases">
        <title>Full genome sequence of Pseudorhodoplanes sinuspersici.</title>
        <authorList>
            <person name="Dastgheib S.M.M."/>
            <person name="Shavandi M."/>
            <person name="Tirandaz H."/>
        </authorList>
    </citation>
    <scope>NUCLEOTIDE SEQUENCE [LARGE SCALE GENOMIC DNA]</scope>
    <source>
        <strain evidence="10 11">RIPI110</strain>
    </source>
</reference>
<name>A0A1W7A0D0_9HYPH</name>
<keyword evidence="6 8" id="KW-1133">Transmembrane helix</keyword>
<evidence type="ECO:0000313" key="10">
    <source>
        <dbReference type="EMBL" id="ARQ03054.1"/>
    </source>
</evidence>
<organism evidence="10 11">
    <name type="scientific">Pseudorhodoplanes sinuspersici</name>
    <dbReference type="NCBI Taxonomy" id="1235591"/>
    <lineage>
        <taxon>Bacteria</taxon>
        <taxon>Pseudomonadati</taxon>
        <taxon>Pseudomonadota</taxon>
        <taxon>Alphaproteobacteria</taxon>
        <taxon>Hyphomicrobiales</taxon>
        <taxon>Pseudorhodoplanes</taxon>
    </lineage>
</organism>
<dbReference type="RefSeq" id="WP_245303453.1">
    <property type="nucleotide sequence ID" value="NZ_CP021112.1"/>
</dbReference>
<evidence type="ECO:0000256" key="7">
    <source>
        <dbReference type="ARBA" id="ARBA00023136"/>
    </source>
</evidence>
<dbReference type="EMBL" id="CP021112">
    <property type="protein sequence ID" value="ARQ03054.1"/>
    <property type="molecule type" value="Genomic_DNA"/>
</dbReference>
<evidence type="ECO:0000259" key="9">
    <source>
        <dbReference type="Pfam" id="PF13231"/>
    </source>
</evidence>
<keyword evidence="3" id="KW-0328">Glycosyltransferase</keyword>
<proteinExistence type="predicted"/>
<feature type="domain" description="Glycosyltransferase RgtA/B/C/D-like" evidence="9">
    <location>
        <begin position="76"/>
        <end position="209"/>
    </location>
</feature>
<dbReference type="InterPro" id="IPR038731">
    <property type="entry name" value="RgtA/B/C-like"/>
</dbReference>
<feature type="transmembrane region" description="Helical" evidence="8">
    <location>
        <begin position="12"/>
        <end position="28"/>
    </location>
</feature>
<dbReference type="Pfam" id="PF13231">
    <property type="entry name" value="PMT_2"/>
    <property type="match status" value="1"/>
</dbReference>
<feature type="transmembrane region" description="Helical" evidence="8">
    <location>
        <begin position="173"/>
        <end position="205"/>
    </location>
</feature>
<feature type="transmembrane region" description="Helical" evidence="8">
    <location>
        <begin position="353"/>
        <end position="373"/>
    </location>
</feature>
<dbReference type="InterPro" id="IPR050297">
    <property type="entry name" value="LipidA_mod_glycosyltrf_83"/>
</dbReference>
<evidence type="ECO:0000256" key="4">
    <source>
        <dbReference type="ARBA" id="ARBA00022679"/>
    </source>
</evidence>
<feature type="transmembrane region" description="Helical" evidence="8">
    <location>
        <begin position="217"/>
        <end position="242"/>
    </location>
</feature>
<feature type="transmembrane region" description="Helical" evidence="8">
    <location>
        <begin position="117"/>
        <end position="137"/>
    </location>
</feature>
<evidence type="ECO:0000256" key="3">
    <source>
        <dbReference type="ARBA" id="ARBA00022676"/>
    </source>
</evidence>
<evidence type="ECO:0000256" key="2">
    <source>
        <dbReference type="ARBA" id="ARBA00022475"/>
    </source>
</evidence>
<evidence type="ECO:0000313" key="11">
    <source>
        <dbReference type="Proteomes" id="UP000194137"/>
    </source>
</evidence>
<dbReference type="KEGG" id="psin:CAK95_18780"/>
<keyword evidence="5 8" id="KW-0812">Transmembrane</keyword>
<keyword evidence="2" id="KW-1003">Cell membrane</keyword>
<evidence type="ECO:0000256" key="5">
    <source>
        <dbReference type="ARBA" id="ARBA00022692"/>
    </source>
</evidence>
<feature type="transmembrane region" description="Helical" evidence="8">
    <location>
        <begin position="326"/>
        <end position="347"/>
    </location>
</feature>
<dbReference type="GO" id="GO:0016763">
    <property type="term" value="F:pentosyltransferase activity"/>
    <property type="evidence" value="ECO:0007669"/>
    <property type="project" value="TreeGrafter"/>
</dbReference>
<feature type="transmembrane region" description="Helical" evidence="8">
    <location>
        <begin position="60"/>
        <end position="81"/>
    </location>
</feature>
<gene>
    <name evidence="10" type="ORF">CAK95_18780</name>
</gene>
<evidence type="ECO:0000256" key="8">
    <source>
        <dbReference type="SAM" id="Phobius"/>
    </source>
</evidence>
<protein>
    <recommendedName>
        <fullName evidence="9">Glycosyltransferase RgtA/B/C/D-like domain-containing protein</fullName>
    </recommendedName>
</protein>
<dbReference type="GO" id="GO:0009103">
    <property type="term" value="P:lipopolysaccharide biosynthetic process"/>
    <property type="evidence" value="ECO:0007669"/>
    <property type="project" value="UniProtKB-ARBA"/>
</dbReference>
<feature type="transmembrane region" description="Helical" evidence="8">
    <location>
        <begin position="144"/>
        <end position="161"/>
    </location>
</feature>